<dbReference type="CDD" id="cd00096">
    <property type="entry name" value="Ig"/>
    <property type="match status" value="4"/>
</dbReference>
<evidence type="ECO:0000313" key="14">
    <source>
        <dbReference type="RefSeq" id="XP_026736452.1"/>
    </source>
</evidence>
<proteinExistence type="inferred from homology"/>
<protein>
    <recommendedName>
        <fullName evidence="8">Hemolin</fullName>
    </recommendedName>
</protein>
<dbReference type="GO" id="GO:0003676">
    <property type="term" value="F:nucleic acid binding"/>
    <property type="evidence" value="ECO:0007669"/>
    <property type="project" value="InterPro"/>
</dbReference>
<dbReference type="InterPro" id="IPR002035">
    <property type="entry name" value="VWF_A"/>
</dbReference>
<name>A0A7E5W7H7_TRINI</name>
<evidence type="ECO:0000256" key="10">
    <source>
        <dbReference type="SAM" id="SignalP"/>
    </source>
</evidence>
<dbReference type="InterPro" id="IPR044925">
    <property type="entry name" value="His-Me_finger_sf"/>
</dbReference>
<dbReference type="InterPro" id="IPR003598">
    <property type="entry name" value="Ig_sub2"/>
</dbReference>
<dbReference type="GO" id="GO:0005576">
    <property type="term" value="C:extracellular region"/>
    <property type="evidence" value="ECO:0007669"/>
    <property type="project" value="UniProtKB-SubCell"/>
</dbReference>
<evidence type="ECO:0000256" key="5">
    <source>
        <dbReference type="ARBA" id="ARBA00023180"/>
    </source>
</evidence>
<feature type="domain" description="Ig-like" evidence="12">
    <location>
        <begin position="605"/>
        <end position="698"/>
    </location>
</feature>
<dbReference type="GO" id="GO:0007411">
    <property type="term" value="P:axon guidance"/>
    <property type="evidence" value="ECO:0007669"/>
    <property type="project" value="TreeGrafter"/>
</dbReference>
<dbReference type="Gene3D" id="3.40.50.410">
    <property type="entry name" value="von Willebrand factor, type A domain"/>
    <property type="match status" value="1"/>
</dbReference>
<evidence type="ECO:0000259" key="12">
    <source>
        <dbReference type="PROSITE" id="PS50835"/>
    </source>
</evidence>
<organism evidence="13 14">
    <name type="scientific">Trichoplusia ni</name>
    <name type="common">Cabbage looper</name>
    <dbReference type="NCBI Taxonomy" id="7111"/>
    <lineage>
        <taxon>Eukaryota</taxon>
        <taxon>Metazoa</taxon>
        <taxon>Ecdysozoa</taxon>
        <taxon>Arthropoda</taxon>
        <taxon>Hexapoda</taxon>
        <taxon>Insecta</taxon>
        <taxon>Pterygota</taxon>
        <taxon>Neoptera</taxon>
        <taxon>Endopterygota</taxon>
        <taxon>Lepidoptera</taxon>
        <taxon>Glossata</taxon>
        <taxon>Ditrysia</taxon>
        <taxon>Noctuoidea</taxon>
        <taxon>Noctuidae</taxon>
        <taxon>Plusiinae</taxon>
        <taxon>Trichoplusia</taxon>
    </lineage>
</organism>
<dbReference type="SMART" id="SM00408">
    <property type="entry name" value="IGc2"/>
    <property type="match status" value="8"/>
</dbReference>
<evidence type="ECO:0000256" key="8">
    <source>
        <dbReference type="ARBA" id="ARBA00068688"/>
    </source>
</evidence>
<dbReference type="RefSeq" id="XP_026736452.1">
    <property type="nucleotide sequence ID" value="XM_026880651.1"/>
</dbReference>
<dbReference type="GO" id="GO:0046872">
    <property type="term" value="F:metal ion binding"/>
    <property type="evidence" value="ECO:0007669"/>
    <property type="project" value="InterPro"/>
</dbReference>
<keyword evidence="3 10" id="KW-0732">Signal</keyword>
<dbReference type="SUPFAM" id="SSF54060">
    <property type="entry name" value="His-Me finger endonucleases"/>
    <property type="match status" value="1"/>
</dbReference>
<dbReference type="SMART" id="SM00892">
    <property type="entry name" value="Endonuclease_NS"/>
    <property type="match status" value="1"/>
</dbReference>
<dbReference type="Pfam" id="PF25106">
    <property type="entry name" value="VWA_4"/>
    <property type="match status" value="1"/>
</dbReference>
<dbReference type="Pfam" id="PF07679">
    <property type="entry name" value="I-set"/>
    <property type="match status" value="2"/>
</dbReference>
<dbReference type="InterPro" id="IPR003599">
    <property type="entry name" value="Ig_sub"/>
</dbReference>
<dbReference type="InterPro" id="IPR044929">
    <property type="entry name" value="DNA/RNA_non-sp_Endonuclease_sf"/>
</dbReference>
<feature type="domain" description="Ig-like" evidence="12">
    <location>
        <begin position="1058"/>
        <end position="1136"/>
    </location>
</feature>
<evidence type="ECO:0000256" key="2">
    <source>
        <dbReference type="ARBA" id="ARBA00022525"/>
    </source>
</evidence>
<dbReference type="GO" id="GO:0070593">
    <property type="term" value="P:dendrite self-avoidance"/>
    <property type="evidence" value="ECO:0007669"/>
    <property type="project" value="TreeGrafter"/>
</dbReference>
<dbReference type="InParanoid" id="A0A7E5W7H7"/>
<accession>A0A7E5W7H7</accession>
<evidence type="ECO:0000256" key="9">
    <source>
        <dbReference type="SAM" id="MobiDB-lite"/>
    </source>
</evidence>
<evidence type="ECO:0000256" key="6">
    <source>
        <dbReference type="ARBA" id="ARBA00023319"/>
    </source>
</evidence>
<evidence type="ECO:0000256" key="4">
    <source>
        <dbReference type="ARBA" id="ARBA00023157"/>
    </source>
</evidence>
<dbReference type="PROSITE" id="PS50234">
    <property type="entry name" value="VWFA"/>
    <property type="match status" value="1"/>
</dbReference>
<dbReference type="Pfam" id="PF01223">
    <property type="entry name" value="Endonuclease_NS"/>
    <property type="match status" value="1"/>
</dbReference>
<feature type="domain" description="Ig-like" evidence="12">
    <location>
        <begin position="418"/>
        <end position="508"/>
    </location>
</feature>
<keyword evidence="2" id="KW-0964">Secreted</keyword>
<feature type="domain" description="Ig-like" evidence="12">
    <location>
        <begin position="882"/>
        <end position="974"/>
    </location>
</feature>
<feature type="chain" id="PRO_5028937991" description="Hemolin" evidence="10">
    <location>
        <begin position="22"/>
        <end position="1516"/>
    </location>
</feature>
<dbReference type="FunFam" id="2.60.40.10:FF:000032">
    <property type="entry name" value="palladin isoform X1"/>
    <property type="match status" value="2"/>
</dbReference>
<dbReference type="PANTHER" id="PTHR10075">
    <property type="entry name" value="BASIGIN RELATED"/>
    <property type="match status" value="1"/>
</dbReference>
<dbReference type="InterPro" id="IPR013098">
    <property type="entry name" value="Ig_I-set"/>
</dbReference>
<dbReference type="PANTHER" id="PTHR10075:SF14">
    <property type="entry name" value="CELL ADHESION MOLECULE DSCAM2-RELATED"/>
    <property type="match status" value="1"/>
</dbReference>
<dbReference type="InterPro" id="IPR056861">
    <property type="entry name" value="HMCN1-like_VWA"/>
</dbReference>
<dbReference type="KEGG" id="tnl:113500009"/>
<dbReference type="SUPFAM" id="SSF48726">
    <property type="entry name" value="Immunoglobulin"/>
    <property type="match status" value="8"/>
</dbReference>
<evidence type="ECO:0000256" key="1">
    <source>
        <dbReference type="ARBA" id="ARBA00004613"/>
    </source>
</evidence>
<feature type="domain" description="Ig-like" evidence="12">
    <location>
        <begin position="511"/>
        <end position="600"/>
    </location>
</feature>
<dbReference type="Proteomes" id="UP000322000">
    <property type="component" value="Chromosome 13"/>
</dbReference>
<reference evidence="14" key="1">
    <citation type="submission" date="2025-08" db="UniProtKB">
        <authorList>
            <consortium name="RefSeq"/>
        </authorList>
    </citation>
    <scope>IDENTIFICATION</scope>
</reference>
<comment type="similarity">
    <text evidence="7">Belongs to the hemolin family.</text>
</comment>
<dbReference type="CDD" id="cd00198">
    <property type="entry name" value="vWFA"/>
    <property type="match status" value="1"/>
</dbReference>
<keyword evidence="5" id="KW-0325">Glycoprotein</keyword>
<evidence type="ECO:0000256" key="7">
    <source>
        <dbReference type="ARBA" id="ARBA00061228"/>
    </source>
</evidence>
<dbReference type="InterPro" id="IPR001604">
    <property type="entry name" value="Endo_G_ENPP1-like_dom"/>
</dbReference>
<dbReference type="GO" id="GO:0005886">
    <property type="term" value="C:plasma membrane"/>
    <property type="evidence" value="ECO:0007669"/>
    <property type="project" value="TreeGrafter"/>
</dbReference>
<sequence length="1516" mass="169926">MALRLNIFLLFLVANVCRSYASYIIKGDLTFVIDNTGSMWDDIAQVKAEANEIFETVLRSNASQIENFILVTFNDPDAELRIVTKDRDKFKTALNEIVVDGGGDCPEYAMTGIETALAASLPYSYFFVFTDASAKDHKKFESIKSICQKKQSQVVFVLTGICNTRKSIDYQVYHQIADATNGQVFHVEKHEVKDVLTYVKEVIKSRGTVVSSKHFPPGYNNTMTYDIDGDTEETIIVVTGDKPKIGTVTGPEGSRPKTEIIMDKPEAAIVKVTEAKPGEHAVEVGSKSATHAVVTAKININIDLGFSTLRPSSIKDTVSRPPPDGDAFLSVQLFGDQAELQTAKIIDMSDNVIAELPLELINKKENLYLTPSFTPPYTMFRVSVTGYDKKSKTSIKRNSPTPIERQNIKIETIKDVAPQITIEGSPKIKSKNNEPMVITCKVHAYPKPDITWEEKGTGISLPASMFLLEVPYDYISILKIENAESKTYQCKGTNRLGSDTGSIEIEVESYLKIVEAPKTDINIKYNEEGSIICKVDAKPPATITWLKDGDDVTIDDNIEMSSDNSTLIIKHMKLNNAGNYVCEARNEIDRKIFFSNVTISGLEKPSIAEDYKELIEVQEGEDLEIFCRVVGGKPKPTIKWLFTSDYVSDYEDNKEEDISETSEKLEIKNIAKKHGGEYNCIATNEAGSARMATYVIVQFPPIIFDDVDVIKAKDGDEVVIPCEADATPPPEVTWYRDGVQIKDKQDPMSAHGLRFRATTSDSGTYICKAINKLGGTNKTVSVNIYVPVTIEVPKVNKIETMVGQTVVLPCRADGHPRPEVSWTLHTEDSKSPPKDVTPPGGSGSDLHLRNIQLNQRGFYTCVANNGFGLPASIHYEVTVNAPPIIENVYMDKTFEVVEGDLVLRIQCKATGSPKPTIIWKKNDLSIAYGTEWYDMEEDGTLLIKNIDYSSRGSYVCLAENSIGKDSELYEVVVNEYPKFERPFTTIHLHGGVSTDLTCDIPHKKTDQLRWYKDNVLRSTGELRLESPTLRDEGLYSCRVSDFSRSRSKHYKVQVGYKPEFRSIENEEIEFSEGSYTNLICEASGYPRPMVTWKHNGKVLSVSDMVYDFEMTIASRGIYECEVSNELGTINRSFKIKSKDCIMDSKKDFTGNHPLLLSPLLKKPTFEVTDGYLTIPNGKYVVLNCPSKFANFASTPLVMAHCEGDGNFKIRGKVYALKDVKCRKEVKPEELRTGIPCLPGNTEYIKIGFKFLSKFHEIYQVCLDKDNNVPVFTKQTLPSDLANSSQKSRWYNSELLPYDFNRMYDCRNQANDIDRTFGRDVTSRSSCCFNKRQLVSPRDLSPGVPVTATYSYLNVIPQWSTCNSKNWDDVEDRVRELAKSAGRDLTVTTGTATPARSSRGAASNFSIHDARGGKQPVGQYAWKIVQDRPSSASLAIIQVNIPGLSRDEASRHVLCRDICRLTEWMQNENWYNTDDGFTYCCTIDSFEKAFGYQRIFSYGMQKVLYNAYVLPENYMSI</sequence>
<evidence type="ECO:0000256" key="3">
    <source>
        <dbReference type="ARBA" id="ARBA00022729"/>
    </source>
</evidence>
<evidence type="ECO:0000313" key="13">
    <source>
        <dbReference type="Proteomes" id="UP000322000"/>
    </source>
</evidence>
<dbReference type="GO" id="GO:0016787">
    <property type="term" value="F:hydrolase activity"/>
    <property type="evidence" value="ECO:0007669"/>
    <property type="project" value="InterPro"/>
</dbReference>
<feature type="domain" description="Ig-like" evidence="12">
    <location>
        <begin position="787"/>
        <end position="880"/>
    </location>
</feature>
<feature type="region of interest" description="Disordered" evidence="9">
    <location>
        <begin position="818"/>
        <end position="846"/>
    </location>
</feature>
<dbReference type="Gene3D" id="3.40.570.10">
    <property type="entry name" value="Extracellular Endonuclease, subunit A"/>
    <property type="match status" value="1"/>
</dbReference>
<dbReference type="InterPro" id="IPR013783">
    <property type="entry name" value="Ig-like_fold"/>
</dbReference>
<dbReference type="InterPro" id="IPR007110">
    <property type="entry name" value="Ig-like_dom"/>
</dbReference>
<dbReference type="PROSITE" id="PS50835">
    <property type="entry name" value="IG_LIKE"/>
    <property type="match status" value="8"/>
</dbReference>
<gene>
    <name evidence="14" type="primary">LOC113500009</name>
</gene>
<evidence type="ECO:0000259" key="11">
    <source>
        <dbReference type="PROSITE" id="PS50234"/>
    </source>
</evidence>
<comment type="subcellular location">
    <subcellularLocation>
        <location evidence="1">Secreted</location>
    </subcellularLocation>
</comment>
<dbReference type="GO" id="GO:0030424">
    <property type="term" value="C:axon"/>
    <property type="evidence" value="ECO:0007669"/>
    <property type="project" value="TreeGrafter"/>
</dbReference>
<dbReference type="Gene3D" id="2.60.40.10">
    <property type="entry name" value="Immunoglobulins"/>
    <property type="match status" value="8"/>
</dbReference>
<feature type="domain" description="VWFA" evidence="11">
    <location>
        <begin position="28"/>
        <end position="159"/>
    </location>
</feature>
<feature type="signal peptide" evidence="10">
    <location>
        <begin position="1"/>
        <end position="21"/>
    </location>
</feature>
<dbReference type="OrthoDB" id="6019866at2759"/>
<dbReference type="GO" id="GO:0007156">
    <property type="term" value="P:homophilic cell adhesion via plasma membrane adhesion molecules"/>
    <property type="evidence" value="ECO:0007669"/>
    <property type="project" value="TreeGrafter"/>
</dbReference>
<dbReference type="GO" id="GO:0032991">
    <property type="term" value="C:protein-containing complex"/>
    <property type="evidence" value="ECO:0007669"/>
    <property type="project" value="UniProtKB-ARBA"/>
</dbReference>
<dbReference type="InterPro" id="IPR036179">
    <property type="entry name" value="Ig-like_dom_sf"/>
</dbReference>
<keyword evidence="4" id="KW-1015">Disulfide bond</keyword>
<dbReference type="SUPFAM" id="SSF53300">
    <property type="entry name" value="vWA-like"/>
    <property type="match status" value="1"/>
</dbReference>
<keyword evidence="6" id="KW-0393">Immunoglobulin domain</keyword>
<dbReference type="SMART" id="SM00409">
    <property type="entry name" value="IG"/>
    <property type="match status" value="8"/>
</dbReference>
<dbReference type="Pfam" id="PF13927">
    <property type="entry name" value="Ig_3"/>
    <property type="match status" value="4"/>
</dbReference>
<feature type="domain" description="Ig-like" evidence="12">
    <location>
        <begin position="977"/>
        <end position="1053"/>
    </location>
</feature>
<dbReference type="InterPro" id="IPR036465">
    <property type="entry name" value="vWFA_dom_sf"/>
</dbReference>
<dbReference type="GO" id="GO:0098632">
    <property type="term" value="F:cell-cell adhesion mediator activity"/>
    <property type="evidence" value="ECO:0007669"/>
    <property type="project" value="TreeGrafter"/>
</dbReference>
<dbReference type="GeneID" id="113500009"/>
<feature type="domain" description="Ig-like" evidence="12">
    <location>
        <begin position="700"/>
        <end position="783"/>
    </location>
</feature>
<dbReference type="Pfam" id="PF13895">
    <property type="entry name" value="Ig_2"/>
    <property type="match status" value="2"/>
</dbReference>
<keyword evidence="13" id="KW-1185">Reference proteome</keyword>